<accession>A0ABC8SQT3</accession>
<dbReference type="PANTHER" id="PTHR31149:SF11">
    <property type="entry name" value="187-KDA MICROTUBULE-ASSOCIATED PROTEIN AIR9"/>
    <property type="match status" value="1"/>
</dbReference>
<dbReference type="AlphaFoldDB" id="A0ABC8SQT3"/>
<evidence type="ECO:0000313" key="3">
    <source>
        <dbReference type="EMBL" id="CAK9142864.1"/>
    </source>
</evidence>
<keyword evidence="5" id="KW-1185">Reference proteome</keyword>
<protein>
    <recommendedName>
        <fullName evidence="2">AIR9 PH-like domain-containing protein</fullName>
    </recommendedName>
</protein>
<feature type="domain" description="AIR9 PH-like" evidence="2">
    <location>
        <begin position="57"/>
        <end position="153"/>
    </location>
</feature>
<evidence type="ECO:0000313" key="4">
    <source>
        <dbReference type="EMBL" id="CAK9158190.1"/>
    </source>
</evidence>
<dbReference type="PANTHER" id="PTHR31149">
    <property type="entry name" value="EXPRESSED PROTEIN"/>
    <property type="match status" value="1"/>
</dbReference>
<organism evidence="4 5">
    <name type="scientific">Ilex paraguariensis</name>
    <name type="common">yerba mate</name>
    <dbReference type="NCBI Taxonomy" id="185542"/>
    <lineage>
        <taxon>Eukaryota</taxon>
        <taxon>Viridiplantae</taxon>
        <taxon>Streptophyta</taxon>
        <taxon>Embryophyta</taxon>
        <taxon>Tracheophyta</taxon>
        <taxon>Spermatophyta</taxon>
        <taxon>Magnoliopsida</taxon>
        <taxon>eudicotyledons</taxon>
        <taxon>Gunneridae</taxon>
        <taxon>Pentapetalae</taxon>
        <taxon>asterids</taxon>
        <taxon>campanulids</taxon>
        <taxon>Aquifoliales</taxon>
        <taxon>Aquifoliaceae</taxon>
        <taxon>Ilex</taxon>
    </lineage>
</organism>
<dbReference type="EMBL" id="CAUOFW020003139">
    <property type="protein sequence ID" value="CAK9158190.1"/>
    <property type="molecule type" value="Genomic_DNA"/>
</dbReference>
<evidence type="ECO:0000259" key="2">
    <source>
        <dbReference type="Pfam" id="PF23218"/>
    </source>
</evidence>
<feature type="chain" id="PRO_5044720958" description="AIR9 PH-like domain-containing protein" evidence="1">
    <location>
        <begin position="24"/>
        <end position="169"/>
    </location>
</feature>
<sequence length="169" mass="19066">MVNSHRGSFLVAIVLLKTVHIKALAPHGNGLPCQPDVLKEVKQKLDLGSVKFEALCDKDRSPKKIPGVGSLERRILEVNRKRVKVVKPGSKTSFPTTEIRGSYAPPFHVELFRNDQHRLRIVVDSENEVDLMVQTRHLRDVIVLVIRGLAQRFNSTSLNSLLKIETTFQ</sequence>
<evidence type="ECO:0000313" key="5">
    <source>
        <dbReference type="Proteomes" id="UP001642360"/>
    </source>
</evidence>
<dbReference type="InterPro" id="IPR056287">
    <property type="entry name" value="PH_AIR9"/>
</dbReference>
<comment type="caution">
    <text evidence="4">The sequence shown here is derived from an EMBL/GenBank/DDBJ whole genome shotgun (WGS) entry which is preliminary data.</text>
</comment>
<evidence type="ECO:0000256" key="1">
    <source>
        <dbReference type="SAM" id="SignalP"/>
    </source>
</evidence>
<proteinExistence type="predicted"/>
<name>A0ABC8SQT3_9AQUA</name>
<dbReference type="EMBL" id="CAUOFW020001258">
    <property type="protein sequence ID" value="CAK9142864.1"/>
    <property type="molecule type" value="Genomic_DNA"/>
</dbReference>
<dbReference type="Proteomes" id="UP001642360">
    <property type="component" value="Unassembled WGS sequence"/>
</dbReference>
<feature type="signal peptide" evidence="1">
    <location>
        <begin position="1"/>
        <end position="23"/>
    </location>
</feature>
<dbReference type="Pfam" id="PF23218">
    <property type="entry name" value="PH_AIR9"/>
    <property type="match status" value="1"/>
</dbReference>
<reference evidence="4 5" key="1">
    <citation type="submission" date="2024-02" db="EMBL/GenBank/DDBJ databases">
        <authorList>
            <person name="Vignale AGUSTIN F."/>
            <person name="Sosa J E."/>
            <person name="Modenutti C."/>
        </authorList>
    </citation>
    <scope>NUCLEOTIDE SEQUENCE [LARGE SCALE GENOMIC DNA]</scope>
</reference>
<keyword evidence="1" id="KW-0732">Signal</keyword>
<gene>
    <name evidence="3" type="ORF">ILEXP_LOCUS10558</name>
    <name evidence="4" type="ORF">ILEXP_LOCUS26809</name>
</gene>